<dbReference type="AlphaFoldDB" id="A0A9P5QAR6"/>
<dbReference type="Proteomes" id="UP000772434">
    <property type="component" value="Unassembled WGS sequence"/>
</dbReference>
<comment type="similarity">
    <text evidence="2">Belongs to the COX20 family.</text>
</comment>
<dbReference type="GO" id="GO:0005743">
    <property type="term" value="C:mitochondrial inner membrane"/>
    <property type="evidence" value="ECO:0007669"/>
    <property type="project" value="UniProtKB-SubCell"/>
</dbReference>
<evidence type="ECO:0000256" key="8">
    <source>
        <dbReference type="ARBA" id="ARBA00023136"/>
    </source>
</evidence>
<proteinExistence type="inferred from homology"/>
<dbReference type="InterPro" id="IPR022533">
    <property type="entry name" value="Cox20"/>
</dbReference>
<dbReference type="OrthoDB" id="14603at2759"/>
<feature type="compositionally biased region" description="Low complexity" evidence="9">
    <location>
        <begin position="1"/>
        <end position="10"/>
    </location>
</feature>
<keyword evidence="4 10" id="KW-0812">Transmembrane</keyword>
<evidence type="ECO:0000256" key="3">
    <source>
        <dbReference type="ARBA" id="ARBA00017689"/>
    </source>
</evidence>
<keyword evidence="5" id="KW-0999">Mitochondrion inner membrane</keyword>
<feature type="region of interest" description="Disordered" evidence="9">
    <location>
        <begin position="1"/>
        <end position="25"/>
    </location>
</feature>
<evidence type="ECO:0000313" key="11">
    <source>
        <dbReference type="EMBL" id="KAF9077517.1"/>
    </source>
</evidence>
<keyword evidence="12" id="KW-1185">Reference proteome</keyword>
<dbReference type="PANTHER" id="PTHR31586:SF1">
    <property type="entry name" value="CYTOCHROME C OXIDASE ASSEMBLY PROTEIN COX20, MITOCHONDRIAL"/>
    <property type="match status" value="1"/>
</dbReference>
<accession>A0A9P5QAR6</accession>
<comment type="caution">
    <text evidence="11">The sequence shown here is derived from an EMBL/GenBank/DDBJ whole genome shotgun (WGS) entry which is preliminary data.</text>
</comment>
<keyword evidence="6 10" id="KW-1133">Transmembrane helix</keyword>
<keyword evidence="8 10" id="KW-0472">Membrane</keyword>
<evidence type="ECO:0000313" key="12">
    <source>
        <dbReference type="Proteomes" id="UP000772434"/>
    </source>
</evidence>
<protein>
    <recommendedName>
        <fullName evidence="3">Cytochrome c oxidase assembly protein COX20, mitochondrial</fullName>
    </recommendedName>
</protein>
<gene>
    <name evidence="11" type="ORF">BDP27DRAFT_1311178</name>
</gene>
<dbReference type="GO" id="GO:0033617">
    <property type="term" value="P:mitochondrial respiratory chain complex IV assembly"/>
    <property type="evidence" value="ECO:0007669"/>
    <property type="project" value="InterPro"/>
</dbReference>
<evidence type="ECO:0000256" key="4">
    <source>
        <dbReference type="ARBA" id="ARBA00022692"/>
    </source>
</evidence>
<organism evidence="11 12">
    <name type="scientific">Rhodocollybia butyracea</name>
    <dbReference type="NCBI Taxonomy" id="206335"/>
    <lineage>
        <taxon>Eukaryota</taxon>
        <taxon>Fungi</taxon>
        <taxon>Dikarya</taxon>
        <taxon>Basidiomycota</taxon>
        <taxon>Agaricomycotina</taxon>
        <taxon>Agaricomycetes</taxon>
        <taxon>Agaricomycetidae</taxon>
        <taxon>Agaricales</taxon>
        <taxon>Marasmiineae</taxon>
        <taxon>Omphalotaceae</taxon>
        <taxon>Rhodocollybia</taxon>
    </lineage>
</organism>
<evidence type="ECO:0000256" key="1">
    <source>
        <dbReference type="ARBA" id="ARBA00004273"/>
    </source>
</evidence>
<evidence type="ECO:0000256" key="6">
    <source>
        <dbReference type="ARBA" id="ARBA00022989"/>
    </source>
</evidence>
<evidence type="ECO:0000256" key="9">
    <source>
        <dbReference type="SAM" id="MobiDB-lite"/>
    </source>
</evidence>
<evidence type="ECO:0000256" key="2">
    <source>
        <dbReference type="ARBA" id="ARBA00009575"/>
    </source>
</evidence>
<evidence type="ECO:0000256" key="10">
    <source>
        <dbReference type="SAM" id="Phobius"/>
    </source>
</evidence>
<keyword evidence="7" id="KW-0496">Mitochondrion</keyword>
<name>A0A9P5QAR6_9AGAR</name>
<comment type="subcellular location">
    <subcellularLocation>
        <location evidence="1">Mitochondrion inner membrane</location>
    </subcellularLocation>
</comment>
<reference evidence="11" key="1">
    <citation type="submission" date="2020-11" db="EMBL/GenBank/DDBJ databases">
        <authorList>
            <consortium name="DOE Joint Genome Institute"/>
            <person name="Ahrendt S."/>
            <person name="Riley R."/>
            <person name="Andreopoulos W."/>
            <person name="Labutti K."/>
            <person name="Pangilinan J."/>
            <person name="Ruiz-Duenas F.J."/>
            <person name="Barrasa J.M."/>
            <person name="Sanchez-Garcia M."/>
            <person name="Camarero S."/>
            <person name="Miyauchi S."/>
            <person name="Serrano A."/>
            <person name="Linde D."/>
            <person name="Babiker R."/>
            <person name="Drula E."/>
            <person name="Ayuso-Fernandez I."/>
            <person name="Pacheco R."/>
            <person name="Padilla G."/>
            <person name="Ferreira P."/>
            <person name="Barriuso J."/>
            <person name="Kellner H."/>
            <person name="Castanera R."/>
            <person name="Alfaro M."/>
            <person name="Ramirez L."/>
            <person name="Pisabarro A.G."/>
            <person name="Kuo A."/>
            <person name="Tritt A."/>
            <person name="Lipzen A."/>
            <person name="He G."/>
            <person name="Yan M."/>
            <person name="Ng V."/>
            <person name="Cullen D."/>
            <person name="Martin F."/>
            <person name="Rosso M.-N."/>
            <person name="Henrissat B."/>
            <person name="Hibbett D."/>
            <person name="Martinez A.T."/>
            <person name="Grigoriev I.V."/>
        </authorList>
    </citation>
    <scope>NUCLEOTIDE SEQUENCE</scope>
    <source>
        <strain evidence="11">AH 40177</strain>
    </source>
</reference>
<sequence>MSSNNSEQPSSIPPPPSAAPPSTGNLFYDSVQAAKNVEKLPCARNSLLTGIAAGSGMAFIRGVSTTPMVAGNWFVGTFLAVAAISHQVCMRQMEAERKQVMQIIESTPKRTLKKEDPSSQ</sequence>
<dbReference type="EMBL" id="JADNRY010000003">
    <property type="protein sequence ID" value="KAF9077517.1"/>
    <property type="molecule type" value="Genomic_DNA"/>
</dbReference>
<dbReference type="Pfam" id="PF12597">
    <property type="entry name" value="Cox20"/>
    <property type="match status" value="1"/>
</dbReference>
<feature type="transmembrane region" description="Helical" evidence="10">
    <location>
        <begin position="70"/>
        <end position="89"/>
    </location>
</feature>
<evidence type="ECO:0000256" key="7">
    <source>
        <dbReference type="ARBA" id="ARBA00023128"/>
    </source>
</evidence>
<evidence type="ECO:0000256" key="5">
    <source>
        <dbReference type="ARBA" id="ARBA00022792"/>
    </source>
</evidence>
<dbReference type="PANTHER" id="PTHR31586">
    <property type="entry name" value="CYTOCHROME C OXIDASE PROTEIN 20"/>
    <property type="match status" value="1"/>
</dbReference>